<gene>
    <name evidence="14" type="primary">mycP</name>
    <name evidence="14" type="ORF">FKR81_07355</name>
</gene>
<dbReference type="EMBL" id="VOBR01000004">
    <property type="protein sequence ID" value="TWP52920.1"/>
    <property type="molecule type" value="Genomic_DNA"/>
</dbReference>
<protein>
    <submittedName>
        <fullName evidence="14">Type VII secretion-associated serine protease mycosin</fullName>
    </submittedName>
</protein>
<evidence type="ECO:0000256" key="4">
    <source>
        <dbReference type="ARBA" id="ARBA00022670"/>
    </source>
</evidence>
<dbReference type="RefSeq" id="WP_146350173.1">
    <property type="nucleotide sequence ID" value="NZ_VOBR01000004.1"/>
</dbReference>
<keyword evidence="5 12" id="KW-0812">Transmembrane</keyword>
<sequence length="439" mass="44083">MPVLALALPLLLAGQTIEEQEWHLDALDVYSAHEISRGDGVVVAVIDSGVDASHPDLAGQVLPGTGFGTSTGSDGTKDTDGHGTGMAAIIAGKGTAGGVRGIAPRAKILPVASAEKEQFALDVVADSIHWATDHGARVINMSLGFTSSLTPSLVRAVNYAIEKDVVLVAATGNEGGAVSAPANIGGVIAVAGTNQASEPWKQSNVGSDTVLAAPAEGIVTASPTSVFATGYAEMDGTSAASAIVSGVAALVRGKYPAMSAPDVVNRLITTARDMGEPGRDKPTGFGMVDPVKALTADVPSVARNPLLPPPRASSSVPTTVPAPPVQAAAPVEGRVPFVLGTVLVVGLFSTLLVVVPASRSRRRHAPVAGAPPLPPDSFAPWPVAAVGEDALAAPMTYSAPPAVTAVEPAAEQEPVPAQEPSPESAADQSSQPSGPQASN</sequence>
<dbReference type="GO" id="GO:0005886">
    <property type="term" value="C:plasma membrane"/>
    <property type="evidence" value="ECO:0007669"/>
    <property type="project" value="UniProtKB-SubCell"/>
</dbReference>
<dbReference type="InterPro" id="IPR036852">
    <property type="entry name" value="Peptidase_S8/S53_dom_sf"/>
</dbReference>
<dbReference type="AlphaFoldDB" id="A0A563EYX1"/>
<dbReference type="GO" id="GO:0004252">
    <property type="term" value="F:serine-type endopeptidase activity"/>
    <property type="evidence" value="ECO:0007669"/>
    <property type="project" value="UniProtKB-UniRule"/>
</dbReference>
<comment type="caution">
    <text evidence="14">The sequence shown here is derived from an EMBL/GenBank/DDBJ whole genome shotgun (WGS) entry which is preliminary data.</text>
</comment>
<dbReference type="Pfam" id="PF00082">
    <property type="entry name" value="Peptidase_S8"/>
    <property type="match status" value="1"/>
</dbReference>
<organism evidence="14 15">
    <name type="scientific">Lentzea tibetensis</name>
    <dbReference type="NCBI Taxonomy" id="2591470"/>
    <lineage>
        <taxon>Bacteria</taxon>
        <taxon>Bacillati</taxon>
        <taxon>Actinomycetota</taxon>
        <taxon>Actinomycetes</taxon>
        <taxon>Pseudonocardiales</taxon>
        <taxon>Pseudonocardiaceae</taxon>
        <taxon>Lentzea</taxon>
    </lineage>
</organism>
<evidence type="ECO:0000313" key="14">
    <source>
        <dbReference type="EMBL" id="TWP52920.1"/>
    </source>
</evidence>
<dbReference type="InterPro" id="IPR000209">
    <property type="entry name" value="Peptidase_S8/S53_dom"/>
</dbReference>
<keyword evidence="9 12" id="KW-0472">Membrane</keyword>
<feature type="active site" description="Charge relay system" evidence="10">
    <location>
        <position position="238"/>
    </location>
</feature>
<evidence type="ECO:0000256" key="8">
    <source>
        <dbReference type="ARBA" id="ARBA00022989"/>
    </source>
</evidence>
<dbReference type="Proteomes" id="UP000316639">
    <property type="component" value="Unassembled WGS sequence"/>
</dbReference>
<keyword evidence="8 12" id="KW-1133">Transmembrane helix</keyword>
<keyword evidence="7 10" id="KW-0720">Serine protease</keyword>
<dbReference type="PANTHER" id="PTHR43806">
    <property type="entry name" value="PEPTIDASE S8"/>
    <property type="match status" value="1"/>
</dbReference>
<feature type="active site" description="Charge relay system" evidence="10">
    <location>
        <position position="82"/>
    </location>
</feature>
<evidence type="ECO:0000256" key="6">
    <source>
        <dbReference type="ARBA" id="ARBA00022801"/>
    </source>
</evidence>
<reference evidence="14 15" key="1">
    <citation type="submission" date="2019-07" db="EMBL/GenBank/DDBJ databases">
        <title>Lentzea xizangensis sp. nov., isolated from Qinghai-Tibetan Plateau Soils.</title>
        <authorList>
            <person name="Huang J."/>
        </authorList>
    </citation>
    <scope>NUCLEOTIDE SEQUENCE [LARGE SCALE GENOMIC DNA]</scope>
    <source>
        <strain evidence="14 15">FXJ1.1311</strain>
    </source>
</reference>
<dbReference type="PANTHER" id="PTHR43806:SF11">
    <property type="entry name" value="CEREVISIN-RELATED"/>
    <property type="match status" value="1"/>
</dbReference>
<dbReference type="PRINTS" id="PR00723">
    <property type="entry name" value="SUBTILISIN"/>
</dbReference>
<dbReference type="GO" id="GO:0006508">
    <property type="term" value="P:proteolysis"/>
    <property type="evidence" value="ECO:0007669"/>
    <property type="project" value="UniProtKB-KW"/>
</dbReference>
<comment type="subcellular location">
    <subcellularLocation>
        <location evidence="1">Cell membrane</location>
        <topology evidence="1">Single-pass membrane protein</topology>
    </subcellularLocation>
</comment>
<accession>A0A563EYX1</accession>
<evidence type="ECO:0000313" key="15">
    <source>
        <dbReference type="Proteomes" id="UP000316639"/>
    </source>
</evidence>
<keyword evidence="6 10" id="KW-0378">Hydrolase</keyword>
<feature type="transmembrane region" description="Helical" evidence="12">
    <location>
        <begin position="335"/>
        <end position="355"/>
    </location>
</feature>
<dbReference type="InterPro" id="IPR015500">
    <property type="entry name" value="Peptidase_S8_subtilisin-rel"/>
</dbReference>
<dbReference type="PROSITE" id="PS00136">
    <property type="entry name" value="SUBTILASE_ASP"/>
    <property type="match status" value="1"/>
</dbReference>
<keyword evidence="3" id="KW-1003">Cell membrane</keyword>
<comment type="similarity">
    <text evidence="2 10">Belongs to the peptidase S8 family.</text>
</comment>
<dbReference type="NCBIfam" id="TIGR03921">
    <property type="entry name" value="T7SS_mycosin"/>
    <property type="match status" value="1"/>
</dbReference>
<dbReference type="InterPro" id="IPR023834">
    <property type="entry name" value="T7SS_pept_S8A_mycosin"/>
</dbReference>
<feature type="compositionally biased region" description="Polar residues" evidence="11">
    <location>
        <begin position="427"/>
        <end position="439"/>
    </location>
</feature>
<evidence type="ECO:0000256" key="12">
    <source>
        <dbReference type="SAM" id="Phobius"/>
    </source>
</evidence>
<feature type="compositionally biased region" description="Low complexity" evidence="11">
    <location>
        <begin position="403"/>
        <end position="426"/>
    </location>
</feature>
<evidence type="ECO:0000256" key="3">
    <source>
        <dbReference type="ARBA" id="ARBA00022475"/>
    </source>
</evidence>
<dbReference type="Gene3D" id="3.40.50.200">
    <property type="entry name" value="Peptidase S8/S53 domain"/>
    <property type="match status" value="1"/>
</dbReference>
<keyword evidence="4 10" id="KW-0645">Protease</keyword>
<dbReference type="PROSITE" id="PS51892">
    <property type="entry name" value="SUBTILASE"/>
    <property type="match status" value="1"/>
</dbReference>
<feature type="active site" description="Charge relay system" evidence="10">
    <location>
        <position position="47"/>
    </location>
</feature>
<dbReference type="OrthoDB" id="5240330at2"/>
<evidence type="ECO:0000256" key="1">
    <source>
        <dbReference type="ARBA" id="ARBA00004162"/>
    </source>
</evidence>
<evidence type="ECO:0000256" key="10">
    <source>
        <dbReference type="PROSITE-ProRule" id="PRU01240"/>
    </source>
</evidence>
<dbReference type="InterPro" id="IPR050131">
    <property type="entry name" value="Peptidase_S8_subtilisin-like"/>
</dbReference>
<feature type="region of interest" description="Disordered" evidence="11">
    <location>
        <begin position="403"/>
        <end position="439"/>
    </location>
</feature>
<evidence type="ECO:0000256" key="11">
    <source>
        <dbReference type="SAM" id="MobiDB-lite"/>
    </source>
</evidence>
<dbReference type="InterPro" id="IPR023827">
    <property type="entry name" value="Peptidase_S8_Asp-AS"/>
</dbReference>
<evidence type="ECO:0000256" key="5">
    <source>
        <dbReference type="ARBA" id="ARBA00022692"/>
    </source>
</evidence>
<name>A0A563EYX1_9PSEU</name>
<evidence type="ECO:0000256" key="2">
    <source>
        <dbReference type="ARBA" id="ARBA00011073"/>
    </source>
</evidence>
<evidence type="ECO:0000256" key="7">
    <source>
        <dbReference type="ARBA" id="ARBA00022825"/>
    </source>
</evidence>
<evidence type="ECO:0000256" key="9">
    <source>
        <dbReference type="ARBA" id="ARBA00023136"/>
    </source>
</evidence>
<keyword evidence="15" id="KW-1185">Reference proteome</keyword>
<evidence type="ECO:0000259" key="13">
    <source>
        <dbReference type="Pfam" id="PF00082"/>
    </source>
</evidence>
<dbReference type="SUPFAM" id="SSF52743">
    <property type="entry name" value="Subtilisin-like"/>
    <property type="match status" value="1"/>
</dbReference>
<feature type="domain" description="Peptidase S8/S53" evidence="13">
    <location>
        <begin position="38"/>
        <end position="286"/>
    </location>
</feature>
<proteinExistence type="inferred from homology"/>